<evidence type="ECO:0000259" key="1">
    <source>
        <dbReference type="Pfam" id="PF00551"/>
    </source>
</evidence>
<keyword evidence="2" id="KW-0808">Transferase</keyword>
<feature type="domain" description="Formyl transferase N-terminal" evidence="1">
    <location>
        <begin position="127"/>
        <end position="233"/>
    </location>
</feature>
<accession>A0A1H6FPA9</accession>
<dbReference type="OrthoDB" id="168093at2157"/>
<evidence type="ECO:0000313" key="2">
    <source>
        <dbReference type="EMBL" id="SEH12737.1"/>
    </source>
</evidence>
<dbReference type="Pfam" id="PF00551">
    <property type="entry name" value="Formyl_trans_N"/>
    <property type="match status" value="1"/>
</dbReference>
<proteinExistence type="predicted"/>
<evidence type="ECO:0000313" key="3">
    <source>
        <dbReference type="Proteomes" id="UP000199112"/>
    </source>
</evidence>
<dbReference type="InterPro" id="IPR002376">
    <property type="entry name" value="Formyl_transf_N"/>
</dbReference>
<keyword evidence="3" id="KW-1185">Reference proteome</keyword>
<dbReference type="PANTHER" id="PTHR11138:SF5">
    <property type="entry name" value="METHIONYL-TRNA FORMYLTRANSFERASE, MITOCHONDRIAL"/>
    <property type="match status" value="1"/>
</dbReference>
<dbReference type="GO" id="GO:0005829">
    <property type="term" value="C:cytosol"/>
    <property type="evidence" value="ECO:0007669"/>
    <property type="project" value="TreeGrafter"/>
</dbReference>
<dbReference type="GO" id="GO:0004479">
    <property type="term" value="F:methionyl-tRNA formyltransferase activity"/>
    <property type="evidence" value="ECO:0007669"/>
    <property type="project" value="TreeGrafter"/>
</dbReference>
<gene>
    <name evidence="2" type="ORF">SAMN04487967_0941</name>
</gene>
<dbReference type="SUPFAM" id="SSF53328">
    <property type="entry name" value="Formyltransferase"/>
    <property type="match status" value="1"/>
</dbReference>
<reference evidence="3" key="1">
    <citation type="submission" date="2016-10" db="EMBL/GenBank/DDBJ databases">
        <authorList>
            <person name="Varghese N."/>
            <person name="Submissions S."/>
        </authorList>
    </citation>
    <scope>NUCLEOTIDE SEQUENCE [LARGE SCALE GENOMIC DNA]</scope>
    <source>
        <strain evidence="3">CGMCC 1.8981</strain>
    </source>
</reference>
<organism evidence="2 3">
    <name type="scientific">Natronorubrum sediminis</name>
    <dbReference type="NCBI Taxonomy" id="640943"/>
    <lineage>
        <taxon>Archaea</taxon>
        <taxon>Methanobacteriati</taxon>
        <taxon>Methanobacteriota</taxon>
        <taxon>Stenosarchaea group</taxon>
        <taxon>Halobacteria</taxon>
        <taxon>Halobacteriales</taxon>
        <taxon>Natrialbaceae</taxon>
        <taxon>Natronorubrum</taxon>
    </lineage>
</organism>
<dbReference type="Gene3D" id="3.40.50.170">
    <property type="entry name" value="Formyl transferase, N-terminal domain"/>
    <property type="match status" value="1"/>
</dbReference>
<dbReference type="AlphaFoldDB" id="A0A1H6FPA9"/>
<name>A0A1H6FPA9_9EURY</name>
<dbReference type="Proteomes" id="UP000199112">
    <property type="component" value="Unassembled WGS sequence"/>
</dbReference>
<dbReference type="EMBL" id="FNWL01000001">
    <property type="protein sequence ID" value="SEH12737.1"/>
    <property type="molecule type" value="Genomic_DNA"/>
</dbReference>
<dbReference type="PANTHER" id="PTHR11138">
    <property type="entry name" value="METHIONYL-TRNA FORMYLTRANSFERASE"/>
    <property type="match status" value="1"/>
</dbReference>
<protein>
    <submittedName>
        <fullName evidence="2">Formyl transferase</fullName>
    </submittedName>
</protein>
<dbReference type="RefSeq" id="WP_090505596.1">
    <property type="nucleotide sequence ID" value="NZ_FNWL01000001.1"/>
</dbReference>
<sequence length="303" mass="34533">MTKPSTVGILAEPFLYEWQVRAIERLQREADVTIPLVVVNSSTEEYDAESWNKKSRLEFEDVRQFFKIAQRERAWAFVLAERTLGRVAGDDQKRWHRHSIENIDCLADAEHVRCTPLADGNWNELPDDVVDRLAADCDVVVRFGFGLIRGDVLTAPEYGVVSFHPADIRRYRGMGPPVAFHDGRTRAGSTLQRLDESIDGGEIVAYEDVSISNCHTLWEVFDRLAALQVDLLTRGISNLQDPTFDPAVVPDHQLGEFYSRDLRRSGAFAGRILAKNCTGRLQRRLERSQSSNRIVEYLSRWTN</sequence>
<dbReference type="InterPro" id="IPR036477">
    <property type="entry name" value="Formyl_transf_N_sf"/>
</dbReference>